<keyword evidence="1" id="KW-0677">Repeat</keyword>
<dbReference type="OrthoDB" id="6692170at2"/>
<gene>
    <name evidence="4" type="ORF">Pla123a_10590</name>
</gene>
<dbReference type="Proteomes" id="UP000318478">
    <property type="component" value="Unassembled WGS sequence"/>
</dbReference>
<proteinExistence type="predicted"/>
<dbReference type="AlphaFoldDB" id="A0A5C5YTI3"/>
<dbReference type="EMBL" id="SJPO01000002">
    <property type="protein sequence ID" value="TWT78268.1"/>
    <property type="molecule type" value="Genomic_DNA"/>
</dbReference>
<evidence type="ECO:0000313" key="5">
    <source>
        <dbReference type="Proteomes" id="UP000318478"/>
    </source>
</evidence>
<comment type="caution">
    <text evidence="4">The sequence shown here is derived from an EMBL/GenBank/DDBJ whole genome shotgun (WGS) entry which is preliminary data.</text>
</comment>
<dbReference type="SMART" id="SM00248">
    <property type="entry name" value="ANK"/>
    <property type="match status" value="2"/>
</dbReference>
<dbReference type="PROSITE" id="PS50088">
    <property type="entry name" value="ANK_REPEAT"/>
    <property type="match status" value="2"/>
</dbReference>
<keyword evidence="5" id="KW-1185">Reference proteome</keyword>
<dbReference type="PANTHER" id="PTHR24171">
    <property type="entry name" value="ANKYRIN REPEAT DOMAIN-CONTAINING PROTEIN 39-RELATED"/>
    <property type="match status" value="1"/>
</dbReference>
<evidence type="ECO:0000313" key="4">
    <source>
        <dbReference type="EMBL" id="TWT78268.1"/>
    </source>
</evidence>
<name>A0A5C5YTI3_9BACT</name>
<reference evidence="4 5" key="1">
    <citation type="submission" date="2019-02" db="EMBL/GenBank/DDBJ databases">
        <title>Deep-cultivation of Planctomycetes and their phenomic and genomic characterization uncovers novel biology.</title>
        <authorList>
            <person name="Wiegand S."/>
            <person name="Jogler M."/>
            <person name="Boedeker C."/>
            <person name="Pinto D."/>
            <person name="Vollmers J."/>
            <person name="Rivas-Marin E."/>
            <person name="Kohn T."/>
            <person name="Peeters S.H."/>
            <person name="Heuer A."/>
            <person name="Rast P."/>
            <person name="Oberbeckmann S."/>
            <person name="Bunk B."/>
            <person name="Jeske O."/>
            <person name="Meyerdierks A."/>
            <person name="Storesund J.E."/>
            <person name="Kallscheuer N."/>
            <person name="Luecker S."/>
            <person name="Lage O.M."/>
            <person name="Pohl T."/>
            <person name="Merkel B.J."/>
            <person name="Hornburger P."/>
            <person name="Mueller R.-W."/>
            <person name="Bruemmer F."/>
            <person name="Labrenz M."/>
            <person name="Spormann A.M."/>
            <person name="Op Den Camp H."/>
            <person name="Overmann J."/>
            <person name="Amann R."/>
            <person name="Jetten M.S.M."/>
            <person name="Mascher T."/>
            <person name="Medema M.H."/>
            <person name="Devos D.P."/>
            <person name="Kaster A.-K."/>
            <person name="Ovreas L."/>
            <person name="Rohde M."/>
            <person name="Galperin M.Y."/>
            <person name="Jogler C."/>
        </authorList>
    </citation>
    <scope>NUCLEOTIDE SEQUENCE [LARGE SCALE GENOMIC DNA]</scope>
    <source>
        <strain evidence="4 5">Pla123a</strain>
    </source>
</reference>
<dbReference type="Pfam" id="PF12796">
    <property type="entry name" value="Ank_2"/>
    <property type="match status" value="1"/>
</dbReference>
<dbReference type="InterPro" id="IPR036770">
    <property type="entry name" value="Ankyrin_rpt-contain_sf"/>
</dbReference>
<feature type="repeat" description="ANK" evidence="3">
    <location>
        <begin position="110"/>
        <end position="138"/>
    </location>
</feature>
<dbReference type="PROSITE" id="PS50297">
    <property type="entry name" value="ANK_REP_REGION"/>
    <property type="match status" value="2"/>
</dbReference>
<keyword evidence="2 3" id="KW-0040">ANK repeat</keyword>
<organism evidence="4 5">
    <name type="scientific">Posidoniimonas polymericola</name>
    <dbReference type="NCBI Taxonomy" id="2528002"/>
    <lineage>
        <taxon>Bacteria</taxon>
        <taxon>Pseudomonadati</taxon>
        <taxon>Planctomycetota</taxon>
        <taxon>Planctomycetia</taxon>
        <taxon>Pirellulales</taxon>
        <taxon>Lacipirellulaceae</taxon>
        <taxon>Posidoniimonas</taxon>
    </lineage>
</organism>
<dbReference type="Gene3D" id="1.25.40.20">
    <property type="entry name" value="Ankyrin repeat-containing domain"/>
    <property type="match status" value="1"/>
</dbReference>
<feature type="repeat" description="ANK" evidence="3">
    <location>
        <begin position="73"/>
        <end position="105"/>
    </location>
</feature>
<accession>A0A5C5YTI3</accession>
<protein>
    <submittedName>
        <fullName evidence="4">Ankyrin repeats (3 copies)</fullName>
    </submittedName>
</protein>
<sequence>MTLPREIVGQFIDATVNDHAAAERLLAKYPGLRTATWLGDECVLNFLVIERFLAGIEFCLKHGFDANFRDDDCGTTPLHYACVLNYPEIAEALLDAGADVSAACGALGAPLATAVQSGNAALVDLLLTHGADPNYESVFGESVFDAWPVGAETELATVLEKHQVRR</sequence>
<dbReference type="RefSeq" id="WP_146584588.1">
    <property type="nucleotide sequence ID" value="NZ_SJPO01000002.1"/>
</dbReference>
<evidence type="ECO:0000256" key="3">
    <source>
        <dbReference type="PROSITE-ProRule" id="PRU00023"/>
    </source>
</evidence>
<dbReference type="InterPro" id="IPR002110">
    <property type="entry name" value="Ankyrin_rpt"/>
</dbReference>
<dbReference type="PRINTS" id="PR01415">
    <property type="entry name" value="ANKYRIN"/>
</dbReference>
<evidence type="ECO:0000256" key="1">
    <source>
        <dbReference type="ARBA" id="ARBA00022737"/>
    </source>
</evidence>
<evidence type="ECO:0000256" key="2">
    <source>
        <dbReference type="ARBA" id="ARBA00023043"/>
    </source>
</evidence>
<dbReference type="SUPFAM" id="SSF48403">
    <property type="entry name" value="Ankyrin repeat"/>
    <property type="match status" value="1"/>
</dbReference>